<protein>
    <submittedName>
        <fullName evidence="4 5">Uncharacterized protein LOC110219721</fullName>
    </submittedName>
</protein>
<evidence type="ECO:0000313" key="4">
    <source>
        <dbReference type="RefSeq" id="XP_020858976.1"/>
    </source>
</evidence>
<name>A0A6P5LL41_PHACI</name>
<sequence length="185" mass="20253">MCPGPTRTCSSHYKQAQASSSAKIILRVVDSQDSSGPSPSREVNLIFLIVTAVLAGLVIAEGVGCILFIRNIQRASQKQLEAVQPGEESHAVRIQKKVFHTYENDSKSLVLHTYENQSQPAVLHTYENNPQAGGGIATTQDQSFASASPSTPSEKAYQDLDVTKVDVYDQIVHPRSQGGRKLFWR</sequence>
<keyword evidence="2" id="KW-1133">Transmembrane helix</keyword>
<evidence type="ECO:0000313" key="3">
    <source>
        <dbReference type="Proteomes" id="UP000515140"/>
    </source>
</evidence>
<dbReference type="RefSeq" id="XP_020858977.1">
    <property type="nucleotide sequence ID" value="XM_021003318.1"/>
</dbReference>
<accession>A0A6P5LL41</accession>
<keyword evidence="2" id="KW-0472">Membrane</keyword>
<feature type="transmembrane region" description="Helical" evidence="2">
    <location>
        <begin position="45"/>
        <end position="69"/>
    </location>
</feature>
<keyword evidence="2" id="KW-0812">Transmembrane</keyword>
<feature type="region of interest" description="Disordered" evidence="1">
    <location>
        <begin position="128"/>
        <end position="156"/>
    </location>
</feature>
<keyword evidence="3" id="KW-1185">Reference proteome</keyword>
<dbReference type="GeneID" id="110219721"/>
<evidence type="ECO:0000313" key="5">
    <source>
        <dbReference type="RefSeq" id="XP_020858977.1"/>
    </source>
</evidence>
<evidence type="ECO:0000256" key="2">
    <source>
        <dbReference type="SAM" id="Phobius"/>
    </source>
</evidence>
<reference evidence="4 5" key="1">
    <citation type="submission" date="2025-04" db="UniProtKB">
        <authorList>
            <consortium name="RefSeq"/>
        </authorList>
    </citation>
    <scope>IDENTIFICATION</scope>
    <source>
        <tissue evidence="4 5">Spleen</tissue>
    </source>
</reference>
<proteinExistence type="predicted"/>
<dbReference type="AlphaFoldDB" id="A0A6P5LL41"/>
<gene>
    <name evidence="4 5" type="primary">LOC110219721</name>
</gene>
<dbReference type="Proteomes" id="UP000515140">
    <property type="component" value="Unplaced"/>
</dbReference>
<dbReference type="RefSeq" id="XP_020858976.1">
    <property type="nucleotide sequence ID" value="XM_021003317.1"/>
</dbReference>
<feature type="compositionally biased region" description="Polar residues" evidence="1">
    <location>
        <begin position="128"/>
        <end position="153"/>
    </location>
</feature>
<evidence type="ECO:0000256" key="1">
    <source>
        <dbReference type="SAM" id="MobiDB-lite"/>
    </source>
</evidence>
<organism evidence="3 5">
    <name type="scientific">Phascolarctos cinereus</name>
    <name type="common">Koala</name>
    <dbReference type="NCBI Taxonomy" id="38626"/>
    <lineage>
        <taxon>Eukaryota</taxon>
        <taxon>Metazoa</taxon>
        <taxon>Chordata</taxon>
        <taxon>Craniata</taxon>
        <taxon>Vertebrata</taxon>
        <taxon>Euteleostomi</taxon>
        <taxon>Mammalia</taxon>
        <taxon>Metatheria</taxon>
        <taxon>Diprotodontia</taxon>
        <taxon>Phascolarctidae</taxon>
        <taxon>Phascolarctos</taxon>
    </lineage>
</organism>
<dbReference type="KEGG" id="pcw:110219721"/>